<sequence length="207" mass="23077">MKLKTGVLTTVLAITVIGALTVGAIGANNLFQISQEESEANLKAGIQANLISEKEKEMDEKIKKEMYENNEKVVKSDVKLAPQTPIELSAEKKVELDKWTKKGQTHVGVFKRKVQQISGKIPSGAKRVSLAEAKEIIENNDFETALKKLEEINITPDFEGGSGLSLVEYWLDDNGTERILAVKEEKTIFYKKMVDDLNAEKVEILKK</sequence>
<proteinExistence type="predicted"/>
<dbReference type="Proteomes" id="UP000306409">
    <property type="component" value="Chromosome"/>
</dbReference>
<keyword evidence="2" id="KW-1185">Reference proteome</keyword>
<organism evidence="1 2">
    <name type="scientific">Ruminiclostridium herbifermentans</name>
    <dbReference type="NCBI Taxonomy" id="2488810"/>
    <lineage>
        <taxon>Bacteria</taxon>
        <taxon>Bacillati</taxon>
        <taxon>Bacillota</taxon>
        <taxon>Clostridia</taxon>
        <taxon>Eubacteriales</taxon>
        <taxon>Oscillospiraceae</taxon>
        <taxon>Ruminiclostridium</taxon>
    </lineage>
</organism>
<dbReference type="EMBL" id="CP061336">
    <property type="protein sequence ID" value="QNU67283.1"/>
    <property type="molecule type" value="Genomic_DNA"/>
</dbReference>
<evidence type="ECO:0000313" key="2">
    <source>
        <dbReference type="Proteomes" id="UP000306409"/>
    </source>
</evidence>
<protein>
    <submittedName>
        <fullName evidence="1">Uncharacterized protein</fullName>
    </submittedName>
</protein>
<name>A0A4U7J6Z6_9FIRM</name>
<evidence type="ECO:0000313" key="1">
    <source>
        <dbReference type="EMBL" id="QNU67283.1"/>
    </source>
</evidence>
<reference evidence="1 2" key="1">
    <citation type="submission" date="2020-09" db="EMBL/GenBank/DDBJ databases">
        <title>Characterization and genome sequencing of Ruminiclostridium sp. nov. MA18.</title>
        <authorList>
            <person name="Rettenmaier R."/>
            <person name="Kowollik M.-L."/>
            <person name="Liebl W."/>
            <person name="Zverlov V."/>
        </authorList>
    </citation>
    <scope>NUCLEOTIDE SEQUENCE [LARGE SCALE GENOMIC DNA]</scope>
    <source>
        <strain evidence="1 2">MA18</strain>
    </source>
</reference>
<dbReference type="KEGG" id="rher:EHE19_001685"/>
<dbReference type="RefSeq" id="WP_137699009.1">
    <property type="nucleotide sequence ID" value="NZ_CP061336.1"/>
</dbReference>
<dbReference type="OrthoDB" id="9779098at2"/>
<accession>A0A4U7J6Z6</accession>
<gene>
    <name evidence="1" type="ORF">EHE19_001685</name>
</gene>
<dbReference type="AlphaFoldDB" id="A0A4U7J6Z6"/>